<feature type="transmembrane region" description="Helical" evidence="1">
    <location>
        <begin position="383"/>
        <end position="405"/>
    </location>
</feature>
<dbReference type="Gene3D" id="3.40.710.10">
    <property type="entry name" value="DD-peptidase/beta-lactamase superfamily"/>
    <property type="match status" value="1"/>
</dbReference>
<dbReference type="SUPFAM" id="SSF56601">
    <property type="entry name" value="beta-lactamase/transpeptidase-like"/>
    <property type="match status" value="1"/>
</dbReference>
<dbReference type="PANTHER" id="PTHR46825">
    <property type="entry name" value="D-ALANYL-D-ALANINE-CARBOXYPEPTIDASE/ENDOPEPTIDASE AMPH"/>
    <property type="match status" value="1"/>
</dbReference>
<keyword evidence="1" id="KW-0472">Membrane</keyword>
<accession>A0ABR6CV80</accession>
<proteinExistence type="predicted"/>
<evidence type="ECO:0000259" key="3">
    <source>
        <dbReference type="Pfam" id="PF00144"/>
    </source>
</evidence>
<evidence type="ECO:0000256" key="1">
    <source>
        <dbReference type="SAM" id="Phobius"/>
    </source>
</evidence>
<dbReference type="InterPro" id="IPR050491">
    <property type="entry name" value="AmpC-like"/>
</dbReference>
<dbReference type="InterPro" id="IPR012338">
    <property type="entry name" value="Beta-lactam/transpept-like"/>
</dbReference>
<evidence type="ECO:0000256" key="2">
    <source>
        <dbReference type="SAM" id="SignalP"/>
    </source>
</evidence>
<feature type="signal peptide" evidence="2">
    <location>
        <begin position="1"/>
        <end position="30"/>
    </location>
</feature>
<feature type="transmembrane region" description="Helical" evidence="1">
    <location>
        <begin position="417"/>
        <end position="441"/>
    </location>
</feature>
<comment type="caution">
    <text evidence="4">The sequence shown here is derived from an EMBL/GenBank/DDBJ whole genome shotgun (WGS) entry which is preliminary data.</text>
</comment>
<sequence length="498" mass="56643">MKNLKLSKIRKLILTILFLFITSLNEKALATENHNDVDISIIDKYMNNELERLNIPGASIAIVKDEKIQYIKGYGMSGPNGKAMSPKTPVVLGSVSKSFTALAIMQFVDQGMIQLDQPVQQYIPWFTLADEAASKEITIRQLLNHTSGISEYDGQVAISQGDQSIKKLVEGLREVHLTKVVGETYQYSNLNYSILGLVIEEVTKTPYTEYISSNIFKPLQMENSYADPKEDKNNTIAVGYQTMFGFKMPTEQLNHEANVPHGYLISSAEDMANYMIAILKKGQFYGKSVLSKQSLNEMHQPSSFIGNDIYYAMGWEVDKNVITHNGWTENTYSRVILDEEYGITLLINSFDYYNSNRYDEIVTNLYNFIKHNEPLKTSEESPFMIYIIFDLIIAVAIAYIFFSIYKIFKQQKRKITPFWLFLNVVSLIVFNFLIPFLLLYFVTQVVPLSVATIFAPGIGHALFIIPLFLIIIGVINIGKLVLVKVWSSQKKLHSNYSS</sequence>
<dbReference type="InterPro" id="IPR001466">
    <property type="entry name" value="Beta-lactam-related"/>
</dbReference>
<keyword evidence="1" id="KW-0812">Transmembrane</keyword>
<dbReference type="Pfam" id="PF00144">
    <property type="entry name" value="Beta-lactamase"/>
    <property type="match status" value="1"/>
</dbReference>
<reference evidence="4 5" key="1">
    <citation type="submission" date="2020-08" db="EMBL/GenBank/DDBJ databases">
        <title>Genomic Encyclopedia of Type Strains, Phase IV (KMG-IV): sequencing the most valuable type-strain genomes for metagenomic binning, comparative biology and taxonomic classification.</title>
        <authorList>
            <person name="Goeker M."/>
        </authorList>
    </citation>
    <scope>NUCLEOTIDE SEQUENCE [LARGE SCALE GENOMIC DNA]</scope>
    <source>
        <strain evidence="4 5">DSM 105481</strain>
    </source>
</reference>
<keyword evidence="5" id="KW-1185">Reference proteome</keyword>
<evidence type="ECO:0000313" key="4">
    <source>
        <dbReference type="EMBL" id="MBA9028915.1"/>
    </source>
</evidence>
<feature type="domain" description="Beta-lactamase-related" evidence="3">
    <location>
        <begin position="43"/>
        <end position="359"/>
    </location>
</feature>
<feature type="chain" id="PRO_5045674687" evidence="2">
    <location>
        <begin position="31"/>
        <end position="498"/>
    </location>
</feature>
<keyword evidence="2" id="KW-0732">Signal</keyword>
<keyword evidence="1" id="KW-1133">Transmembrane helix</keyword>
<name>A0ABR6CV80_9BACI</name>
<dbReference type="Proteomes" id="UP000626697">
    <property type="component" value="Unassembled WGS sequence"/>
</dbReference>
<evidence type="ECO:0000313" key="5">
    <source>
        <dbReference type="Proteomes" id="UP000626697"/>
    </source>
</evidence>
<protein>
    <submittedName>
        <fullName evidence="4">CubicO group peptidase (Beta-lactamase class C family)</fullName>
    </submittedName>
</protein>
<gene>
    <name evidence="4" type="ORF">HNP81_004237</name>
</gene>
<feature type="transmembrane region" description="Helical" evidence="1">
    <location>
        <begin position="461"/>
        <end position="482"/>
    </location>
</feature>
<organism evidence="4 5">
    <name type="scientific">Peribacillus huizhouensis</name>
    <dbReference type="NCBI Taxonomy" id="1501239"/>
    <lineage>
        <taxon>Bacteria</taxon>
        <taxon>Bacillati</taxon>
        <taxon>Bacillota</taxon>
        <taxon>Bacilli</taxon>
        <taxon>Bacillales</taxon>
        <taxon>Bacillaceae</taxon>
        <taxon>Peribacillus</taxon>
    </lineage>
</organism>
<dbReference type="EMBL" id="JACJHX010000021">
    <property type="protein sequence ID" value="MBA9028915.1"/>
    <property type="molecule type" value="Genomic_DNA"/>
</dbReference>
<dbReference type="RefSeq" id="WP_182503837.1">
    <property type="nucleotide sequence ID" value="NZ_JACJHX010000021.1"/>
</dbReference>
<dbReference type="PANTHER" id="PTHR46825:SF9">
    <property type="entry name" value="BETA-LACTAMASE-RELATED DOMAIN-CONTAINING PROTEIN"/>
    <property type="match status" value="1"/>
</dbReference>